<dbReference type="EMBL" id="CATOUU010000654">
    <property type="protein sequence ID" value="CAI9938127.1"/>
    <property type="molecule type" value="Genomic_DNA"/>
</dbReference>
<dbReference type="Proteomes" id="UP001642409">
    <property type="component" value="Unassembled WGS sequence"/>
</dbReference>
<dbReference type="AlphaFoldDB" id="A0AA86U4Z7"/>
<reference evidence="3 4" key="2">
    <citation type="submission" date="2024-07" db="EMBL/GenBank/DDBJ databases">
        <authorList>
            <person name="Akdeniz Z."/>
        </authorList>
    </citation>
    <scope>NUCLEOTIDE SEQUENCE [LARGE SCALE GENOMIC DNA]</scope>
</reference>
<feature type="chain" id="PRO_5041661093" evidence="1">
    <location>
        <begin position="18"/>
        <end position="102"/>
    </location>
</feature>
<accession>A0AA86U4Z7</accession>
<evidence type="ECO:0000256" key="1">
    <source>
        <dbReference type="SAM" id="SignalP"/>
    </source>
</evidence>
<proteinExistence type="predicted"/>
<evidence type="ECO:0000313" key="4">
    <source>
        <dbReference type="Proteomes" id="UP001642409"/>
    </source>
</evidence>
<organism evidence="2">
    <name type="scientific">Hexamita inflata</name>
    <dbReference type="NCBI Taxonomy" id="28002"/>
    <lineage>
        <taxon>Eukaryota</taxon>
        <taxon>Metamonada</taxon>
        <taxon>Diplomonadida</taxon>
        <taxon>Hexamitidae</taxon>
        <taxon>Hexamitinae</taxon>
        <taxon>Hexamita</taxon>
    </lineage>
</organism>
<dbReference type="EMBL" id="CAXDID020000025">
    <property type="protein sequence ID" value="CAL5990277.1"/>
    <property type="molecule type" value="Genomic_DNA"/>
</dbReference>
<feature type="signal peptide" evidence="1">
    <location>
        <begin position="1"/>
        <end position="17"/>
    </location>
</feature>
<evidence type="ECO:0000313" key="3">
    <source>
        <dbReference type="EMBL" id="CAL5990277.1"/>
    </source>
</evidence>
<keyword evidence="4" id="KW-1185">Reference proteome</keyword>
<comment type="caution">
    <text evidence="2">The sequence shown here is derived from an EMBL/GenBank/DDBJ whole genome shotgun (WGS) entry which is preliminary data.</text>
</comment>
<gene>
    <name evidence="3" type="ORF">HINF_LOCUS11262</name>
    <name evidence="2" type="ORF">HINF_LOCUS25772</name>
</gene>
<keyword evidence="1" id="KW-0732">Signal</keyword>
<protein>
    <submittedName>
        <fullName evidence="3">Hypothetical_protein</fullName>
    </submittedName>
</protein>
<evidence type="ECO:0000313" key="2">
    <source>
        <dbReference type="EMBL" id="CAI9938127.1"/>
    </source>
</evidence>
<sequence length="102" mass="11960">MLLFGLLSCFYLQWRSSFTTGMSQIFVQTRCLNNYVFQKTSFFLRILFITSINSPTQPKVVINKKISNKLHQPERANATRDIWLERIAVVFLLIIVQKGKEM</sequence>
<name>A0AA86U4Z7_9EUKA</name>
<reference evidence="2" key="1">
    <citation type="submission" date="2023-06" db="EMBL/GenBank/DDBJ databases">
        <authorList>
            <person name="Kurt Z."/>
        </authorList>
    </citation>
    <scope>NUCLEOTIDE SEQUENCE</scope>
</reference>